<feature type="transmembrane region" description="Helical" evidence="1">
    <location>
        <begin position="51"/>
        <end position="71"/>
    </location>
</feature>
<keyword evidence="1" id="KW-0472">Membrane</keyword>
<comment type="caution">
    <text evidence="2">The sequence shown here is derived from an EMBL/GenBank/DDBJ whole genome shotgun (WGS) entry which is preliminary data.</text>
</comment>
<dbReference type="Proteomes" id="UP000563898">
    <property type="component" value="Unassembled WGS sequence"/>
</dbReference>
<dbReference type="RefSeq" id="WP_006368243.1">
    <property type="nucleotide sequence ID" value="NZ_JAAXPC010000009.1"/>
</dbReference>
<reference evidence="2 3" key="1">
    <citation type="submission" date="2020-04" db="EMBL/GenBank/DDBJ databases">
        <title>MicrobeNet Type strains.</title>
        <authorList>
            <person name="Nicholson A.C."/>
        </authorList>
    </citation>
    <scope>NUCLEOTIDE SEQUENCE [LARGE SCALE GENOMIC DNA]</scope>
    <source>
        <strain evidence="2 3">ATCC BAA-14</strain>
    </source>
</reference>
<evidence type="ECO:0000313" key="2">
    <source>
        <dbReference type="EMBL" id="NKY03171.1"/>
    </source>
</evidence>
<gene>
    <name evidence="2" type="ORF">HGA05_16500</name>
</gene>
<dbReference type="EMBL" id="JAAXPC010000009">
    <property type="protein sequence ID" value="NKY03171.1"/>
    <property type="molecule type" value="Genomic_DNA"/>
</dbReference>
<name>A0A846WS40_9ACTN</name>
<dbReference type="AlphaFoldDB" id="A0A846WS40"/>
<sequence>MYDQNSAIPEEAQPELWRRYDEWRGERHRRFTARHAHRLPRWRNRRAYRRVVVAQALAIALMIVGAVIGFFSDIWFLPPWILGAVVTITSQRLLRIITGSVGDAPVSALDEIQLAQRNSARSIAFIVLFSLMFIPYFILIAMSIPDHIDRQAIYGVAILLISLVLAAGVLPSMLTAWWMADSDPEDYAEPESSTWKGELR</sequence>
<proteinExistence type="predicted"/>
<evidence type="ECO:0000256" key="1">
    <source>
        <dbReference type="SAM" id="Phobius"/>
    </source>
</evidence>
<evidence type="ECO:0008006" key="4">
    <source>
        <dbReference type="Google" id="ProtNLM"/>
    </source>
</evidence>
<accession>A0A846WS40</accession>
<keyword evidence="1" id="KW-1133">Transmembrane helix</keyword>
<feature type="transmembrane region" description="Helical" evidence="1">
    <location>
        <begin position="156"/>
        <end position="180"/>
    </location>
</feature>
<organism evidence="2 3">
    <name type="scientific">Gordonia polyisoprenivorans</name>
    <dbReference type="NCBI Taxonomy" id="84595"/>
    <lineage>
        <taxon>Bacteria</taxon>
        <taxon>Bacillati</taxon>
        <taxon>Actinomycetota</taxon>
        <taxon>Actinomycetes</taxon>
        <taxon>Mycobacteriales</taxon>
        <taxon>Gordoniaceae</taxon>
        <taxon>Gordonia</taxon>
    </lineage>
</organism>
<feature type="transmembrane region" description="Helical" evidence="1">
    <location>
        <begin position="123"/>
        <end position="144"/>
    </location>
</feature>
<keyword evidence="1" id="KW-0812">Transmembrane</keyword>
<protein>
    <recommendedName>
        <fullName evidence="4">Transmembrane protein</fullName>
    </recommendedName>
</protein>
<evidence type="ECO:0000313" key="3">
    <source>
        <dbReference type="Proteomes" id="UP000563898"/>
    </source>
</evidence>